<reference evidence="2 3" key="1">
    <citation type="submission" date="2017-07" db="EMBL/GenBank/DDBJ databases">
        <title>Niveispirillum cyanobacteriorum sp. nov., isolated from cyanobacterial aggregates in a eutrophic lake.</title>
        <authorList>
            <person name="Cai H."/>
        </authorList>
    </citation>
    <scope>NUCLEOTIDE SEQUENCE [LARGE SCALE GENOMIC DNA]</scope>
    <source>
        <strain evidence="3">TH1-14</strain>
    </source>
</reference>
<evidence type="ECO:0000313" key="2">
    <source>
        <dbReference type="EMBL" id="OYQ37058.1"/>
    </source>
</evidence>
<dbReference type="InterPro" id="IPR011008">
    <property type="entry name" value="Dimeric_a/b-barrel"/>
</dbReference>
<dbReference type="Proteomes" id="UP000216998">
    <property type="component" value="Unassembled WGS sequence"/>
</dbReference>
<dbReference type="GO" id="GO:0016491">
    <property type="term" value="F:oxidoreductase activity"/>
    <property type="evidence" value="ECO:0007669"/>
    <property type="project" value="InterPro"/>
</dbReference>
<dbReference type="InterPro" id="IPR009799">
    <property type="entry name" value="EthD_dom"/>
</dbReference>
<name>A0A255Z6F3_9PROT</name>
<evidence type="ECO:0000259" key="1">
    <source>
        <dbReference type="Pfam" id="PF07110"/>
    </source>
</evidence>
<organism evidence="2 3">
    <name type="scientific">Niveispirillum lacus</name>
    <dbReference type="NCBI Taxonomy" id="1981099"/>
    <lineage>
        <taxon>Bacteria</taxon>
        <taxon>Pseudomonadati</taxon>
        <taxon>Pseudomonadota</taxon>
        <taxon>Alphaproteobacteria</taxon>
        <taxon>Rhodospirillales</taxon>
        <taxon>Azospirillaceae</taxon>
        <taxon>Niveispirillum</taxon>
    </lineage>
</organism>
<keyword evidence="3" id="KW-1185">Reference proteome</keyword>
<dbReference type="OrthoDB" id="5294870at2"/>
<proteinExistence type="predicted"/>
<dbReference type="AlphaFoldDB" id="A0A255Z6F3"/>
<dbReference type="NCBIfam" id="TIGR02118">
    <property type="entry name" value="EthD family reductase"/>
    <property type="match status" value="1"/>
</dbReference>
<sequence length="100" mass="11125">MKKLIALYRKPDDVEAFLKHYNEVHLPLVEKVPGLLRTIVNRVTASPMGGEPAFFMIVEMQYADAVSFDAAMKSPENRAAGKDLMGFARDIVTLVVTEAE</sequence>
<evidence type="ECO:0000313" key="3">
    <source>
        <dbReference type="Proteomes" id="UP000216998"/>
    </source>
</evidence>
<dbReference type="EMBL" id="NOXU01000018">
    <property type="protein sequence ID" value="OYQ37058.1"/>
    <property type="molecule type" value="Genomic_DNA"/>
</dbReference>
<dbReference type="Gene3D" id="3.30.70.100">
    <property type="match status" value="1"/>
</dbReference>
<dbReference type="SUPFAM" id="SSF54909">
    <property type="entry name" value="Dimeric alpha+beta barrel"/>
    <property type="match status" value="1"/>
</dbReference>
<feature type="domain" description="EthD" evidence="1">
    <location>
        <begin position="13"/>
        <end position="88"/>
    </location>
</feature>
<gene>
    <name evidence="2" type="ORF">CHU95_02475</name>
</gene>
<accession>A0A255Z6F3</accession>
<dbReference type="RefSeq" id="WP_094453393.1">
    <property type="nucleotide sequence ID" value="NZ_NOXU01000018.1"/>
</dbReference>
<dbReference type="Pfam" id="PF07110">
    <property type="entry name" value="EthD"/>
    <property type="match status" value="1"/>
</dbReference>
<comment type="caution">
    <text evidence="2">The sequence shown here is derived from an EMBL/GenBank/DDBJ whole genome shotgun (WGS) entry which is preliminary data.</text>
</comment>
<protein>
    <submittedName>
        <fullName evidence="2">Ethyl tert-butyl ether degradation protein EthD</fullName>
    </submittedName>
</protein>